<accession>A0AAD7LLU9</accession>
<gene>
    <name evidence="2" type="ORF">O6P43_019989</name>
</gene>
<dbReference type="PANTHER" id="PTHR33127">
    <property type="entry name" value="TRANSMEMBRANE PROTEIN"/>
    <property type="match status" value="1"/>
</dbReference>
<feature type="domain" description="F-box" evidence="1">
    <location>
        <begin position="26"/>
        <end position="62"/>
    </location>
</feature>
<dbReference type="Proteomes" id="UP001163823">
    <property type="component" value="Chromosome 8"/>
</dbReference>
<dbReference type="Pfam" id="PF00646">
    <property type="entry name" value="F-box"/>
    <property type="match status" value="1"/>
</dbReference>
<dbReference type="PANTHER" id="PTHR33127:SF5">
    <property type="entry name" value="TRANSMEMBRANE PROTEIN"/>
    <property type="match status" value="1"/>
</dbReference>
<evidence type="ECO:0000259" key="1">
    <source>
        <dbReference type="PROSITE" id="PS50181"/>
    </source>
</evidence>
<dbReference type="PROSITE" id="PS50181">
    <property type="entry name" value="FBOX"/>
    <property type="match status" value="1"/>
</dbReference>
<reference evidence="2" key="1">
    <citation type="journal article" date="2023" name="Science">
        <title>Elucidation of the pathway for biosynthesis of saponin adjuvants from the soapbark tree.</title>
        <authorList>
            <person name="Reed J."/>
            <person name="Orme A."/>
            <person name="El-Demerdash A."/>
            <person name="Owen C."/>
            <person name="Martin L.B.B."/>
            <person name="Misra R.C."/>
            <person name="Kikuchi S."/>
            <person name="Rejzek M."/>
            <person name="Martin A.C."/>
            <person name="Harkess A."/>
            <person name="Leebens-Mack J."/>
            <person name="Louveau T."/>
            <person name="Stephenson M.J."/>
            <person name="Osbourn A."/>
        </authorList>
    </citation>
    <scope>NUCLEOTIDE SEQUENCE</scope>
    <source>
        <strain evidence="2">S10</strain>
    </source>
</reference>
<dbReference type="Pfam" id="PF03478">
    <property type="entry name" value="Beta-prop_KIB1-4"/>
    <property type="match status" value="1"/>
</dbReference>
<proteinExistence type="predicted"/>
<evidence type="ECO:0000313" key="3">
    <source>
        <dbReference type="Proteomes" id="UP001163823"/>
    </source>
</evidence>
<dbReference type="Gene3D" id="1.20.1280.50">
    <property type="match status" value="1"/>
</dbReference>
<dbReference type="InterPro" id="IPR036047">
    <property type="entry name" value="F-box-like_dom_sf"/>
</dbReference>
<evidence type="ECO:0000313" key="2">
    <source>
        <dbReference type="EMBL" id="KAJ7959410.1"/>
    </source>
</evidence>
<organism evidence="2 3">
    <name type="scientific">Quillaja saponaria</name>
    <name type="common">Soap bark tree</name>
    <dbReference type="NCBI Taxonomy" id="32244"/>
    <lineage>
        <taxon>Eukaryota</taxon>
        <taxon>Viridiplantae</taxon>
        <taxon>Streptophyta</taxon>
        <taxon>Embryophyta</taxon>
        <taxon>Tracheophyta</taxon>
        <taxon>Spermatophyta</taxon>
        <taxon>Magnoliopsida</taxon>
        <taxon>eudicotyledons</taxon>
        <taxon>Gunneridae</taxon>
        <taxon>Pentapetalae</taxon>
        <taxon>rosids</taxon>
        <taxon>fabids</taxon>
        <taxon>Fabales</taxon>
        <taxon>Quillajaceae</taxon>
        <taxon>Quillaja</taxon>
    </lineage>
</organism>
<comment type="caution">
    <text evidence="2">The sequence shown here is derived from an EMBL/GenBank/DDBJ whole genome shotgun (WGS) entry which is preliminary data.</text>
</comment>
<sequence length="403" mass="46743">MEQIPKKQKPEHLVVSTISSGRKSMSRNWSDFPQDILALFLERLKVSDIKRFRAVCKNWHRVPLPTSLRCRQLPYLLLYNWAKKRSYSTSLCKIIPPYFNEIYYYPFDGGNWWGKTIKNPLKGLEDMDYLWDSNVVASKKGWLLLQNDTILLFYNLFSKRVIKLPHLDFVPNVARISASPGYPNCSVFAIGTPKENGNGIIIGICCPDHENEADRDQDGGFTAWRWCSYTFEGFSVACKCWDAVYTEGNGVIYCLLDGGILGEFGVTLCNWRFLIDSVVLPELKGDEERKLHLLQSDKGELLLVVYNVLLFVGANPFRHKFFYYRFDVSKKAWVELEQMSNRVVLLDQMSFLVEGTLGEGKHSRIYFHEGKNCRYGSKEALSYKLAYEEGYHRDFKKVWIDFP</sequence>
<dbReference type="AlphaFoldDB" id="A0AAD7LLU9"/>
<dbReference type="SUPFAM" id="SSF81383">
    <property type="entry name" value="F-box domain"/>
    <property type="match status" value="1"/>
</dbReference>
<protein>
    <submittedName>
        <fullName evidence="2">F-box/kelch-repeat protein</fullName>
    </submittedName>
</protein>
<dbReference type="InterPro" id="IPR005174">
    <property type="entry name" value="KIB1-4_b-propeller"/>
</dbReference>
<dbReference type="EMBL" id="JARAOO010000008">
    <property type="protein sequence ID" value="KAJ7959410.1"/>
    <property type="molecule type" value="Genomic_DNA"/>
</dbReference>
<keyword evidence="3" id="KW-1185">Reference proteome</keyword>
<name>A0AAD7LLU9_QUISA</name>
<dbReference type="InterPro" id="IPR001810">
    <property type="entry name" value="F-box_dom"/>
</dbReference>
<dbReference type="KEGG" id="qsa:O6P43_019989"/>